<sequence length="82" mass="9082">MYFILSALWLFIALYNVFMKRSGIVIGYNVLAAVLFALLGITQFVCSKKGQKGRQIMRVVQTAAVILIAVLLLVLVLTALHN</sequence>
<reference evidence="2 3" key="1">
    <citation type="submission" date="2024-03" db="EMBL/GenBank/DDBJ databases">
        <title>Human intestinal bacterial collection.</title>
        <authorList>
            <person name="Pauvert C."/>
            <person name="Hitch T.C.A."/>
            <person name="Clavel T."/>
        </authorList>
    </citation>
    <scope>NUCLEOTIDE SEQUENCE [LARGE SCALE GENOMIC DNA]</scope>
    <source>
        <strain evidence="2 3">CLA-AP-H34</strain>
    </source>
</reference>
<keyword evidence="1" id="KW-0812">Transmembrane</keyword>
<protein>
    <submittedName>
        <fullName evidence="2">Uncharacterized protein</fullName>
    </submittedName>
</protein>
<feature type="transmembrane region" description="Helical" evidence="1">
    <location>
        <begin position="59"/>
        <end position="80"/>
    </location>
</feature>
<keyword evidence="1" id="KW-1133">Transmembrane helix</keyword>
<evidence type="ECO:0000313" key="3">
    <source>
        <dbReference type="Proteomes" id="UP001440599"/>
    </source>
</evidence>
<name>A0ABV1ES07_9FIRM</name>
<evidence type="ECO:0000313" key="2">
    <source>
        <dbReference type="EMBL" id="MEQ2457385.1"/>
    </source>
</evidence>
<dbReference type="Proteomes" id="UP001440599">
    <property type="component" value="Unassembled WGS sequence"/>
</dbReference>
<proteinExistence type="predicted"/>
<comment type="caution">
    <text evidence="2">The sequence shown here is derived from an EMBL/GenBank/DDBJ whole genome shotgun (WGS) entry which is preliminary data.</text>
</comment>
<organism evidence="2 3">
    <name type="scientific">Flavonifractor hominis</name>
    <dbReference type="NCBI Taxonomy" id="3133178"/>
    <lineage>
        <taxon>Bacteria</taxon>
        <taxon>Bacillati</taxon>
        <taxon>Bacillota</taxon>
        <taxon>Clostridia</taxon>
        <taxon>Eubacteriales</taxon>
        <taxon>Oscillospiraceae</taxon>
        <taxon>Flavonifractor</taxon>
    </lineage>
</organism>
<keyword evidence="1" id="KW-0472">Membrane</keyword>
<dbReference type="EMBL" id="JBBMFT010000012">
    <property type="protein sequence ID" value="MEQ2457385.1"/>
    <property type="molecule type" value="Genomic_DNA"/>
</dbReference>
<evidence type="ECO:0000256" key="1">
    <source>
        <dbReference type="SAM" id="Phobius"/>
    </source>
</evidence>
<accession>A0ABV1ES07</accession>
<feature type="transmembrane region" description="Helical" evidence="1">
    <location>
        <begin position="29"/>
        <end position="47"/>
    </location>
</feature>
<keyword evidence="3" id="KW-1185">Reference proteome</keyword>
<gene>
    <name evidence="2" type="ORF">WMO45_12730</name>
</gene>
<dbReference type="RefSeq" id="WP_349141228.1">
    <property type="nucleotide sequence ID" value="NZ_JBBMFT010000012.1"/>
</dbReference>